<keyword evidence="1" id="KW-1133">Transmembrane helix</keyword>
<protein>
    <submittedName>
        <fullName evidence="2">Uncharacterized protein</fullName>
    </submittedName>
</protein>
<evidence type="ECO:0000313" key="3">
    <source>
        <dbReference type="Proteomes" id="UP000295773"/>
    </source>
</evidence>
<evidence type="ECO:0000256" key="1">
    <source>
        <dbReference type="SAM" id="Phobius"/>
    </source>
</evidence>
<accession>A0A4R3TMI7</accession>
<dbReference type="GeneID" id="73795503"/>
<dbReference type="EMBL" id="SMBP01000001">
    <property type="protein sequence ID" value="TCU63640.1"/>
    <property type="molecule type" value="Genomic_DNA"/>
</dbReference>
<dbReference type="RefSeq" id="WP_008688696.1">
    <property type="nucleotide sequence ID" value="NZ_AP024510.1"/>
</dbReference>
<keyword evidence="1" id="KW-0472">Membrane</keyword>
<dbReference type="Proteomes" id="UP000295773">
    <property type="component" value="Unassembled WGS sequence"/>
</dbReference>
<gene>
    <name evidence="2" type="ORF">EDD61_101294</name>
</gene>
<comment type="caution">
    <text evidence="2">The sequence shown here is derived from an EMBL/GenBank/DDBJ whole genome shotgun (WGS) entry which is preliminary data.</text>
</comment>
<organism evidence="2 3">
    <name type="scientific">Longicatena caecimuris</name>
    <dbReference type="NCBI Taxonomy" id="1796635"/>
    <lineage>
        <taxon>Bacteria</taxon>
        <taxon>Bacillati</taxon>
        <taxon>Bacillota</taxon>
        <taxon>Erysipelotrichia</taxon>
        <taxon>Erysipelotrichales</taxon>
        <taxon>Erysipelotrichaceae</taxon>
        <taxon>Longicatena</taxon>
    </lineage>
</organism>
<proteinExistence type="predicted"/>
<feature type="transmembrane region" description="Helical" evidence="1">
    <location>
        <begin position="164"/>
        <end position="185"/>
    </location>
</feature>
<evidence type="ECO:0000313" key="2">
    <source>
        <dbReference type="EMBL" id="TCU63640.1"/>
    </source>
</evidence>
<reference evidence="2 3" key="1">
    <citation type="submission" date="2019-03" db="EMBL/GenBank/DDBJ databases">
        <title>Genomic Encyclopedia of Type Strains, Phase IV (KMG-IV): sequencing the most valuable type-strain genomes for metagenomic binning, comparative biology and taxonomic classification.</title>
        <authorList>
            <person name="Goeker M."/>
        </authorList>
    </citation>
    <scope>NUCLEOTIDE SEQUENCE [LARGE SCALE GENOMIC DNA]</scope>
    <source>
        <strain evidence="2 3">DSM 29481</strain>
    </source>
</reference>
<name>A0A4R3TMI7_9FIRM</name>
<dbReference type="AlphaFoldDB" id="A0A4R3TMI7"/>
<feature type="transmembrane region" description="Helical" evidence="1">
    <location>
        <begin position="131"/>
        <end position="152"/>
    </location>
</feature>
<sequence length="202" mass="22950">MIAFAPKSYVYIDYETLQDEAMEGLLALFASKHMQMRLCVKDAWELEEAKHLDTYGYICDVVYGEDILSALVRYAKAKKQRQKHILLFTQQTIDLHKVDDIGVITLGKKGEYENLQSFLQVKSAYVKQWQFRLSCIMVLSAVLIGLTMYFAYQGTLPSILNDGFIAFLALMLPLAAFILSFGYGVSKDVFSLNCLWALLDAI</sequence>
<keyword evidence="3" id="KW-1185">Reference proteome</keyword>
<keyword evidence="1" id="KW-0812">Transmembrane</keyword>